<evidence type="ECO:0000313" key="2">
    <source>
        <dbReference type="Proteomes" id="UP000054843"/>
    </source>
</evidence>
<dbReference type="EMBL" id="JYDO01000408">
    <property type="protein sequence ID" value="KRZ65307.1"/>
    <property type="molecule type" value="Genomic_DNA"/>
</dbReference>
<dbReference type="AlphaFoldDB" id="A0A0V1M0L7"/>
<keyword evidence="2" id="KW-1185">Reference proteome</keyword>
<accession>A0A0V1M0L7</accession>
<name>A0A0V1M0L7_9BILA</name>
<sequence>MSPSNFGSGTGRSLPSCDCGTNFSVNAGFTAGSLLVSFSFKKKRVYCASNARRAFVTANSGVCLKLIQDLENGLPQTLLFNLLTPLNCFDLHLVKEDPKFSDSGLPGSWHQNMFNPTTVRGTDHVRTRVHSRLRTCRLRQHHCQPPVTVADADGQARTGPSWSEMVSEEAERISTLWTQFHQEVHFSRSACSLIRFCQNRSGMSSTSDCEFDSGFKHLFSDVQSSSVRRCFRSNDHIAILAPLHSKKKDAADGVSQTDDTLLSID</sequence>
<proteinExistence type="predicted"/>
<evidence type="ECO:0000313" key="1">
    <source>
        <dbReference type="EMBL" id="KRZ65307.1"/>
    </source>
</evidence>
<dbReference type="Proteomes" id="UP000054843">
    <property type="component" value="Unassembled WGS sequence"/>
</dbReference>
<organism evidence="1 2">
    <name type="scientific">Trichinella papuae</name>
    <dbReference type="NCBI Taxonomy" id="268474"/>
    <lineage>
        <taxon>Eukaryota</taxon>
        <taxon>Metazoa</taxon>
        <taxon>Ecdysozoa</taxon>
        <taxon>Nematoda</taxon>
        <taxon>Enoplea</taxon>
        <taxon>Dorylaimia</taxon>
        <taxon>Trichinellida</taxon>
        <taxon>Trichinellidae</taxon>
        <taxon>Trichinella</taxon>
    </lineage>
</organism>
<reference evidence="1 2" key="1">
    <citation type="submission" date="2015-01" db="EMBL/GenBank/DDBJ databases">
        <title>Evolution of Trichinella species and genotypes.</title>
        <authorList>
            <person name="Korhonen P.K."/>
            <person name="Edoardo P."/>
            <person name="Giuseppe L.R."/>
            <person name="Gasser R.B."/>
        </authorList>
    </citation>
    <scope>NUCLEOTIDE SEQUENCE [LARGE SCALE GENOMIC DNA]</scope>
    <source>
        <strain evidence="1">ISS1980</strain>
    </source>
</reference>
<feature type="non-terminal residue" evidence="1">
    <location>
        <position position="265"/>
    </location>
</feature>
<comment type="caution">
    <text evidence="1">The sequence shown here is derived from an EMBL/GenBank/DDBJ whole genome shotgun (WGS) entry which is preliminary data.</text>
</comment>
<gene>
    <name evidence="1" type="ORF">T10_11183</name>
</gene>
<protein>
    <submittedName>
        <fullName evidence="1">Uncharacterized protein</fullName>
    </submittedName>
</protein>